<evidence type="ECO:0000313" key="2">
    <source>
        <dbReference type="Proteomes" id="UP000689195"/>
    </source>
</evidence>
<evidence type="ECO:0000313" key="1">
    <source>
        <dbReference type="EMBL" id="CAD8193537.1"/>
    </source>
</evidence>
<keyword evidence="2" id="KW-1185">Reference proteome</keyword>
<gene>
    <name evidence="1" type="ORF">PPENT_87.1.T1040135</name>
</gene>
<organism evidence="1 2">
    <name type="scientific">Paramecium pentaurelia</name>
    <dbReference type="NCBI Taxonomy" id="43138"/>
    <lineage>
        <taxon>Eukaryota</taxon>
        <taxon>Sar</taxon>
        <taxon>Alveolata</taxon>
        <taxon>Ciliophora</taxon>
        <taxon>Intramacronucleata</taxon>
        <taxon>Oligohymenophorea</taxon>
        <taxon>Peniculida</taxon>
        <taxon>Parameciidae</taxon>
        <taxon>Paramecium</taxon>
    </lineage>
</organism>
<name>A0A8S1WY30_9CILI</name>
<dbReference type="EMBL" id="CAJJDO010000104">
    <property type="protein sequence ID" value="CAD8193537.1"/>
    <property type="molecule type" value="Genomic_DNA"/>
</dbReference>
<dbReference type="AlphaFoldDB" id="A0A8S1WY30"/>
<reference evidence="1" key="1">
    <citation type="submission" date="2021-01" db="EMBL/GenBank/DDBJ databases">
        <authorList>
            <consortium name="Genoscope - CEA"/>
            <person name="William W."/>
        </authorList>
    </citation>
    <scope>NUCLEOTIDE SEQUENCE</scope>
</reference>
<proteinExistence type="predicted"/>
<comment type="caution">
    <text evidence="1">The sequence shown here is derived from an EMBL/GenBank/DDBJ whole genome shotgun (WGS) entry which is preliminary data.</text>
</comment>
<protein>
    <submittedName>
        <fullName evidence="1">Uncharacterized protein</fullName>
    </submittedName>
</protein>
<dbReference type="Proteomes" id="UP000689195">
    <property type="component" value="Unassembled WGS sequence"/>
</dbReference>
<sequence length="161" mass="19659">MDQDYKVVHFAFHEYLIIKEENEQLLDQSRQLFQKFQNYQDQQKKSLIEAKLAVMINQIHLALVESFYENLATDYKVSVSYLIRCLNFSIIFPLLKYFNCLVQLLANYNHKIYKIIYQRYLILIIEEQDQLNSFYFGFLYYQMIHFSTLQFIQYKDQINAR</sequence>
<accession>A0A8S1WY30</accession>